<reference evidence="3" key="1">
    <citation type="journal article" date="2019" name="Curr. Biol.">
        <title>Genome Sequence of Striga asiatica Provides Insight into the Evolution of Plant Parasitism.</title>
        <authorList>
            <person name="Yoshida S."/>
            <person name="Kim S."/>
            <person name="Wafula E.K."/>
            <person name="Tanskanen J."/>
            <person name="Kim Y.M."/>
            <person name="Honaas L."/>
            <person name="Yang Z."/>
            <person name="Spallek T."/>
            <person name="Conn C.E."/>
            <person name="Ichihashi Y."/>
            <person name="Cheong K."/>
            <person name="Cui S."/>
            <person name="Der J.P."/>
            <person name="Gundlach H."/>
            <person name="Jiao Y."/>
            <person name="Hori C."/>
            <person name="Ishida J.K."/>
            <person name="Kasahara H."/>
            <person name="Kiba T."/>
            <person name="Kim M.S."/>
            <person name="Koo N."/>
            <person name="Laohavisit A."/>
            <person name="Lee Y.H."/>
            <person name="Lumba S."/>
            <person name="McCourt P."/>
            <person name="Mortimer J.C."/>
            <person name="Mutuku J.M."/>
            <person name="Nomura T."/>
            <person name="Sasaki-Sekimoto Y."/>
            <person name="Seto Y."/>
            <person name="Wang Y."/>
            <person name="Wakatake T."/>
            <person name="Sakakibara H."/>
            <person name="Demura T."/>
            <person name="Yamaguchi S."/>
            <person name="Yoneyama K."/>
            <person name="Manabe R.I."/>
            <person name="Nelson D.C."/>
            <person name="Schulman A.H."/>
            <person name="Timko M.P."/>
            <person name="dePamphilis C.W."/>
            <person name="Choi D."/>
            <person name="Shirasu K."/>
        </authorList>
    </citation>
    <scope>NUCLEOTIDE SEQUENCE [LARGE SCALE GENOMIC DNA]</scope>
    <source>
        <strain evidence="3">cv. UVA1</strain>
    </source>
</reference>
<proteinExistence type="predicted"/>
<dbReference type="EMBL" id="BKCP01004738">
    <property type="protein sequence ID" value="GER33360.1"/>
    <property type="molecule type" value="Genomic_DNA"/>
</dbReference>
<comment type="caution">
    <text evidence="2">The sequence shown here is derived from an EMBL/GenBank/DDBJ whole genome shotgun (WGS) entry which is preliminary data.</text>
</comment>
<evidence type="ECO:0000313" key="3">
    <source>
        <dbReference type="Proteomes" id="UP000325081"/>
    </source>
</evidence>
<keyword evidence="3" id="KW-1185">Reference proteome</keyword>
<dbReference type="AlphaFoldDB" id="A0A5A7PKS6"/>
<gene>
    <name evidence="2" type="ORF">STAS_09494</name>
</gene>
<accession>A0A5A7PKS6</accession>
<evidence type="ECO:0000313" key="2">
    <source>
        <dbReference type="EMBL" id="GER33360.1"/>
    </source>
</evidence>
<organism evidence="2 3">
    <name type="scientific">Striga asiatica</name>
    <name type="common">Asiatic witchweed</name>
    <name type="synonym">Buchnera asiatica</name>
    <dbReference type="NCBI Taxonomy" id="4170"/>
    <lineage>
        <taxon>Eukaryota</taxon>
        <taxon>Viridiplantae</taxon>
        <taxon>Streptophyta</taxon>
        <taxon>Embryophyta</taxon>
        <taxon>Tracheophyta</taxon>
        <taxon>Spermatophyta</taxon>
        <taxon>Magnoliopsida</taxon>
        <taxon>eudicotyledons</taxon>
        <taxon>Gunneridae</taxon>
        <taxon>Pentapetalae</taxon>
        <taxon>asterids</taxon>
        <taxon>lamiids</taxon>
        <taxon>Lamiales</taxon>
        <taxon>Orobanchaceae</taxon>
        <taxon>Buchnereae</taxon>
        <taxon>Striga</taxon>
    </lineage>
</organism>
<protein>
    <submittedName>
        <fullName evidence="2">TonB-linked outer membrane protein</fullName>
    </submittedName>
</protein>
<feature type="non-terminal residue" evidence="2">
    <location>
        <position position="1"/>
    </location>
</feature>
<sequence length="209" mass="22640">TYNIVVHNHILGGGGSSYGRSGGGESVRPAPQGSGLGNADSNKGNNDKISDDGVLIVRSVGLEVPDRLAENNYVGEEIREEGEKDHLGEEHDDSQLMDIDVQAAPLGDKRGQKKKKTFVRKTRASVKGGNRVNVGIEGKEGGIRLGGVEGNKRNIEVRGSDEIGGSSNMRMAMVAWIQSLSEDMEQLSSDARAFKQLWCSFRFCDFIFD</sequence>
<dbReference type="Proteomes" id="UP000325081">
    <property type="component" value="Unassembled WGS sequence"/>
</dbReference>
<feature type="region of interest" description="Disordered" evidence="1">
    <location>
        <begin position="13"/>
        <end position="50"/>
    </location>
</feature>
<feature type="compositionally biased region" description="Gly residues" evidence="1">
    <location>
        <begin position="13"/>
        <end position="25"/>
    </location>
</feature>
<name>A0A5A7PKS6_STRAF</name>
<feature type="non-terminal residue" evidence="2">
    <location>
        <position position="209"/>
    </location>
</feature>
<evidence type="ECO:0000256" key="1">
    <source>
        <dbReference type="SAM" id="MobiDB-lite"/>
    </source>
</evidence>